<reference evidence="1" key="1">
    <citation type="submission" date="2021-05" db="EMBL/GenBank/DDBJ databases">
        <authorList>
            <person name="Scholz U."/>
            <person name="Mascher M."/>
            <person name="Fiebig A."/>
        </authorList>
    </citation>
    <scope>NUCLEOTIDE SEQUENCE [LARGE SCALE GENOMIC DNA]</scope>
</reference>
<organism evidence="1 2">
    <name type="scientific">Avena sativa</name>
    <name type="common">Oat</name>
    <dbReference type="NCBI Taxonomy" id="4498"/>
    <lineage>
        <taxon>Eukaryota</taxon>
        <taxon>Viridiplantae</taxon>
        <taxon>Streptophyta</taxon>
        <taxon>Embryophyta</taxon>
        <taxon>Tracheophyta</taxon>
        <taxon>Spermatophyta</taxon>
        <taxon>Magnoliopsida</taxon>
        <taxon>Liliopsida</taxon>
        <taxon>Poales</taxon>
        <taxon>Poaceae</taxon>
        <taxon>BOP clade</taxon>
        <taxon>Pooideae</taxon>
        <taxon>Poodae</taxon>
        <taxon>Poeae</taxon>
        <taxon>Poeae Chloroplast Group 1 (Aveneae type)</taxon>
        <taxon>Aveninae</taxon>
        <taxon>Avena</taxon>
    </lineage>
</organism>
<dbReference type="Proteomes" id="UP001732700">
    <property type="component" value="Chromosome 4D"/>
</dbReference>
<name>A0ACD5WZC9_AVESA</name>
<dbReference type="EnsemblPlants" id="AVESA.00010b.r2.4DG0719260.1">
    <property type="protein sequence ID" value="AVESA.00010b.r2.4DG0719260.1.CDS.1"/>
    <property type="gene ID" value="AVESA.00010b.r2.4DG0719260"/>
</dbReference>
<evidence type="ECO:0000313" key="2">
    <source>
        <dbReference type="Proteomes" id="UP001732700"/>
    </source>
</evidence>
<proteinExistence type="predicted"/>
<evidence type="ECO:0000313" key="1">
    <source>
        <dbReference type="EnsemblPlants" id="AVESA.00010b.r2.4DG0719260.1.CDS.1"/>
    </source>
</evidence>
<protein>
    <submittedName>
        <fullName evidence="1">Uncharacterized protein</fullName>
    </submittedName>
</protein>
<sequence>MDREVSKACVLVSFPIYAGAGQSPATSLILSPCFHLLQESTRPRRPLGGIIAQEAMVHPVAEADERSPFGRLSAEEFYAHHGVTHSSSTFVNPRGLRIFTQRWVPSGGVPVLGAIAVVHGFTGESSWMVLLTSVHLAKAGFAVAAVDHQGHGFSEGLQAHIPDIGPVLEDCEAAFASFRADYPPPLPCFLYGESLGGAIALLLHLRDKGRWRDGAVLNGAMCGVSPRFMPPWPLEHLLWAAAAVAPTWHVAFTRGNIPGRSFKVEWKRALALASPRRTTAPPRAATALELLRMCRELQARFEEVELPLLVVHGGEDTVCDPACAEELHRRAGSKDKTLHMYPGMWHQIIGEPEENVEKVFGDVVDWLKARASAAAGGIDESQ</sequence>
<accession>A0ACD5WZC9</accession>
<keyword evidence="2" id="KW-1185">Reference proteome</keyword>
<reference evidence="1" key="2">
    <citation type="submission" date="2025-09" db="UniProtKB">
        <authorList>
            <consortium name="EnsemblPlants"/>
        </authorList>
    </citation>
    <scope>IDENTIFICATION</scope>
</reference>